<dbReference type="Gene3D" id="2.160.10.10">
    <property type="entry name" value="Hexapeptide repeat proteins"/>
    <property type="match status" value="1"/>
</dbReference>
<organism evidence="2 3">
    <name type="scientific">Candidatus Iainarchaeum sp</name>
    <dbReference type="NCBI Taxonomy" id="3101447"/>
    <lineage>
        <taxon>Archaea</taxon>
        <taxon>Candidatus Iainarchaeota</taxon>
        <taxon>Candidatus Iainarchaeia</taxon>
        <taxon>Candidatus Iainarchaeales</taxon>
        <taxon>Candidatus Iainarchaeaceae</taxon>
        <taxon>Candidatus Iainarchaeum</taxon>
    </lineage>
</organism>
<dbReference type="Pfam" id="PF00132">
    <property type="entry name" value="Hexapep"/>
    <property type="match status" value="1"/>
</dbReference>
<name>A0A2D6M015_9ARCH</name>
<dbReference type="CDD" id="cd04647">
    <property type="entry name" value="LbH_MAT_like"/>
    <property type="match status" value="1"/>
</dbReference>
<proteinExistence type="predicted"/>
<sequence>MTLSEVIRLLTKKKVILFLRTRAIVDRTVILAQSKLIHLAPRVRINNYTVIKPHNAFVRIGKGTIIGESCVIYGHGGITIGDNCLIAPNVSIMAIEHEYSESGKLYFNQPLKFKGIKIGNNVWIGASATILDGVEIGDNSIVGAGSVVRKSVPANTLVAGVPAKEIKKLEP</sequence>
<dbReference type="InterPro" id="IPR011004">
    <property type="entry name" value="Trimer_LpxA-like_sf"/>
</dbReference>
<dbReference type="PANTHER" id="PTHR23416:SF78">
    <property type="entry name" value="LIPOPOLYSACCHARIDE BIOSYNTHESIS O-ACETYL TRANSFERASE WBBJ-RELATED"/>
    <property type="match status" value="1"/>
</dbReference>
<evidence type="ECO:0000256" key="1">
    <source>
        <dbReference type="ARBA" id="ARBA00022679"/>
    </source>
</evidence>
<evidence type="ECO:0000313" key="2">
    <source>
        <dbReference type="EMBL" id="MAG21751.1"/>
    </source>
</evidence>
<reference evidence="3" key="1">
    <citation type="submission" date="2017-09" db="EMBL/GenBank/DDBJ databases">
        <title>The Reconstruction of 2,631 Draft Metagenome-Assembled Genomes from the Global Oceans.</title>
        <authorList>
            <person name="Tully B.J."/>
            <person name="Graham E.D."/>
            <person name="Heidelberg J.F."/>
        </authorList>
    </citation>
    <scope>NUCLEOTIDE SEQUENCE [LARGE SCALE GENOMIC DNA]</scope>
</reference>
<keyword evidence="1 2" id="KW-0808">Transferase</keyword>
<dbReference type="InterPro" id="IPR001451">
    <property type="entry name" value="Hexapep"/>
</dbReference>
<dbReference type="Proteomes" id="UP000226592">
    <property type="component" value="Unassembled WGS sequence"/>
</dbReference>
<dbReference type="Pfam" id="PF14602">
    <property type="entry name" value="Hexapep_2"/>
    <property type="match status" value="1"/>
</dbReference>
<dbReference type="GO" id="GO:0016740">
    <property type="term" value="F:transferase activity"/>
    <property type="evidence" value="ECO:0007669"/>
    <property type="project" value="UniProtKB-KW"/>
</dbReference>
<dbReference type="EMBL" id="NZBU01000002">
    <property type="protein sequence ID" value="MAG21751.1"/>
    <property type="molecule type" value="Genomic_DNA"/>
</dbReference>
<accession>A0A2D6M015</accession>
<comment type="caution">
    <text evidence="2">The sequence shown here is derived from an EMBL/GenBank/DDBJ whole genome shotgun (WGS) entry which is preliminary data.</text>
</comment>
<dbReference type="InterPro" id="IPR051159">
    <property type="entry name" value="Hexapeptide_acetyltransf"/>
</dbReference>
<evidence type="ECO:0000313" key="3">
    <source>
        <dbReference type="Proteomes" id="UP000226592"/>
    </source>
</evidence>
<protein>
    <submittedName>
        <fullName evidence="2">Transferase</fullName>
    </submittedName>
</protein>
<dbReference type="PROSITE" id="PS00101">
    <property type="entry name" value="HEXAPEP_TRANSFERASES"/>
    <property type="match status" value="1"/>
</dbReference>
<dbReference type="InterPro" id="IPR018357">
    <property type="entry name" value="Hexapep_transf_CS"/>
</dbReference>
<dbReference type="AlphaFoldDB" id="A0A2D6M015"/>
<dbReference type="PANTHER" id="PTHR23416">
    <property type="entry name" value="SIALIC ACID SYNTHASE-RELATED"/>
    <property type="match status" value="1"/>
</dbReference>
<dbReference type="SUPFAM" id="SSF51161">
    <property type="entry name" value="Trimeric LpxA-like enzymes"/>
    <property type="match status" value="1"/>
</dbReference>
<gene>
    <name evidence="2" type="ORF">CL943_00400</name>
</gene>